<dbReference type="Proteomes" id="UP000640786">
    <property type="component" value="Unassembled WGS sequence"/>
</dbReference>
<evidence type="ECO:0000313" key="2">
    <source>
        <dbReference type="Proteomes" id="UP000640786"/>
    </source>
</evidence>
<dbReference type="EMBL" id="JACSQO010000001">
    <property type="protein sequence ID" value="MBD7942904.1"/>
    <property type="molecule type" value="Genomic_DNA"/>
</dbReference>
<accession>A0ABR8R559</accession>
<comment type="caution">
    <text evidence="1">The sequence shown here is derived from an EMBL/GenBank/DDBJ whole genome shotgun (WGS) entry which is preliminary data.</text>
</comment>
<keyword evidence="2" id="KW-1185">Reference proteome</keyword>
<organism evidence="1 2">
    <name type="scientific">Psychrobacillus faecigallinarum</name>
    <dbReference type="NCBI Taxonomy" id="2762235"/>
    <lineage>
        <taxon>Bacteria</taxon>
        <taxon>Bacillati</taxon>
        <taxon>Bacillota</taxon>
        <taxon>Bacilli</taxon>
        <taxon>Bacillales</taxon>
        <taxon>Bacillaceae</taxon>
        <taxon>Psychrobacillus</taxon>
    </lineage>
</organism>
<proteinExistence type="predicted"/>
<gene>
    <name evidence="1" type="ORF">H9650_02150</name>
</gene>
<dbReference type="RefSeq" id="WP_151110723.1">
    <property type="nucleotide sequence ID" value="NZ_JACSQO010000001.1"/>
</dbReference>
<name>A0ABR8R559_9BACI</name>
<sequence length="151" mass="17600">MQYNLAFNIPTYTDDESTFPKPLNGNYDYWTVLFEHFLTCSNTIEIHCWNEEIETISEIKSLCKNEQEIVKGENLTIFRCQKQAPLSDYLLNNYLNKIGEFKWFTVNLDKDMVSAFHSGHWGTEFFVPNALKSDVALIKSLIPDETSFHQS</sequence>
<reference evidence="1 2" key="1">
    <citation type="submission" date="2020-08" db="EMBL/GenBank/DDBJ databases">
        <title>A Genomic Blueprint of the Chicken Gut Microbiome.</title>
        <authorList>
            <person name="Gilroy R."/>
            <person name="Ravi A."/>
            <person name="Getino M."/>
            <person name="Pursley I."/>
            <person name="Horton D.L."/>
            <person name="Alikhan N.-F."/>
            <person name="Baker D."/>
            <person name="Gharbi K."/>
            <person name="Hall N."/>
            <person name="Watson M."/>
            <person name="Adriaenssens E.M."/>
            <person name="Foster-Nyarko E."/>
            <person name="Jarju S."/>
            <person name="Secka A."/>
            <person name="Antonio M."/>
            <person name="Oren A."/>
            <person name="Chaudhuri R."/>
            <person name="La Ragione R.M."/>
            <person name="Hildebrand F."/>
            <person name="Pallen M.J."/>
        </authorList>
    </citation>
    <scope>NUCLEOTIDE SEQUENCE [LARGE SCALE GENOMIC DNA]</scope>
    <source>
        <strain evidence="1 2">Sa2BUA9</strain>
    </source>
</reference>
<evidence type="ECO:0000313" key="1">
    <source>
        <dbReference type="EMBL" id="MBD7942904.1"/>
    </source>
</evidence>
<protein>
    <submittedName>
        <fullName evidence="1">Uncharacterized protein</fullName>
    </submittedName>
</protein>